<name>A0A401SZY9_CHIPU</name>
<evidence type="ECO:0000313" key="2">
    <source>
        <dbReference type="Proteomes" id="UP000287033"/>
    </source>
</evidence>
<dbReference type="EMBL" id="BEZZ01000766">
    <property type="protein sequence ID" value="GCC35963.1"/>
    <property type="molecule type" value="Genomic_DNA"/>
</dbReference>
<proteinExistence type="predicted"/>
<sequence>MYTLKNGLHDGSILQAKKRSVGMPSYVIAYDGEVQEDQKSVVVISLKGDPFISMLRYVSVTVLQVS</sequence>
<dbReference type="Proteomes" id="UP000287033">
    <property type="component" value="Unassembled WGS sequence"/>
</dbReference>
<reference evidence="1 2" key="1">
    <citation type="journal article" date="2018" name="Nat. Ecol. Evol.">
        <title>Shark genomes provide insights into elasmobranch evolution and the origin of vertebrates.</title>
        <authorList>
            <person name="Hara Y"/>
            <person name="Yamaguchi K"/>
            <person name="Onimaru K"/>
            <person name="Kadota M"/>
            <person name="Koyanagi M"/>
            <person name="Keeley SD"/>
            <person name="Tatsumi K"/>
            <person name="Tanaka K"/>
            <person name="Motone F"/>
            <person name="Kageyama Y"/>
            <person name="Nozu R"/>
            <person name="Adachi N"/>
            <person name="Nishimura O"/>
            <person name="Nakagawa R"/>
            <person name="Tanegashima C"/>
            <person name="Kiyatake I"/>
            <person name="Matsumoto R"/>
            <person name="Murakumo K"/>
            <person name="Nishida K"/>
            <person name="Terakita A"/>
            <person name="Kuratani S"/>
            <person name="Sato K"/>
            <person name="Hyodo S Kuraku.S."/>
        </authorList>
    </citation>
    <scope>NUCLEOTIDE SEQUENCE [LARGE SCALE GENOMIC DNA]</scope>
</reference>
<gene>
    <name evidence="1" type="ORF">chiPu_0014453</name>
</gene>
<comment type="caution">
    <text evidence="1">The sequence shown here is derived from an EMBL/GenBank/DDBJ whole genome shotgun (WGS) entry which is preliminary data.</text>
</comment>
<accession>A0A401SZY9</accession>
<organism evidence="1 2">
    <name type="scientific">Chiloscyllium punctatum</name>
    <name type="common">Brownbanded bambooshark</name>
    <name type="synonym">Hemiscyllium punctatum</name>
    <dbReference type="NCBI Taxonomy" id="137246"/>
    <lineage>
        <taxon>Eukaryota</taxon>
        <taxon>Metazoa</taxon>
        <taxon>Chordata</taxon>
        <taxon>Craniata</taxon>
        <taxon>Vertebrata</taxon>
        <taxon>Chondrichthyes</taxon>
        <taxon>Elasmobranchii</taxon>
        <taxon>Galeomorphii</taxon>
        <taxon>Galeoidea</taxon>
        <taxon>Orectolobiformes</taxon>
        <taxon>Hemiscylliidae</taxon>
        <taxon>Chiloscyllium</taxon>
    </lineage>
</organism>
<protein>
    <submittedName>
        <fullName evidence="1">Uncharacterized protein</fullName>
    </submittedName>
</protein>
<keyword evidence="2" id="KW-1185">Reference proteome</keyword>
<evidence type="ECO:0000313" key="1">
    <source>
        <dbReference type="EMBL" id="GCC35963.1"/>
    </source>
</evidence>
<dbReference type="AlphaFoldDB" id="A0A401SZY9"/>